<evidence type="ECO:0000313" key="2">
    <source>
        <dbReference type="Proteomes" id="UP000204140"/>
    </source>
</evidence>
<evidence type="ECO:0000313" key="1">
    <source>
        <dbReference type="EMBL" id="AIK68396.1"/>
    </source>
</evidence>
<dbReference type="RefSeq" id="YP_009099922.1">
    <property type="nucleotide sequence ID" value="NC_025429.1"/>
</dbReference>
<reference evidence="1 2" key="1">
    <citation type="submission" date="2014-07" db="EMBL/GenBank/DDBJ databases">
        <title>Isolation and characterization of Rhizobium leguminosarum phages from western Canadian soils and complete genome sequences of rhizobiophages vB_RleS_L338C and vB_RleM_P10VF.</title>
        <authorList>
            <person name="Restrepo-Cordoba M."/>
            <person name="Halmillawewa A.P."/>
            <person name="Perry B."/>
            <person name="Hynes M.F."/>
            <person name="Yost C.K."/>
        </authorList>
    </citation>
    <scope>NUCLEOTIDE SEQUENCE [LARGE SCALE GENOMIC DNA]</scope>
</reference>
<dbReference type="KEGG" id="vg:22109732"/>
<gene>
    <name evidence="1" type="ORF">P10VF_183</name>
</gene>
<organism evidence="1 2">
    <name type="scientific">Rhizobium phage vB_RleM_P10VF</name>
    <dbReference type="NCBI Taxonomy" id="1527770"/>
    <lineage>
        <taxon>Viruses</taxon>
        <taxon>Duplodnaviria</taxon>
        <taxon>Heunggongvirae</taxon>
        <taxon>Uroviricota</taxon>
        <taxon>Caudoviricetes</taxon>
        <taxon>Pootjesviridae</taxon>
        <taxon>Innesvirus</taxon>
        <taxon>Innesvirus P10VF</taxon>
    </lineage>
</organism>
<dbReference type="GeneID" id="22109732"/>
<sequence>MSGSRGSARKDRVKIRVRVWTDLKKNSHWTHIFLPKIHNSDMIHEKLTKKFGSVAWYDPAPSRAKYRFVKL</sequence>
<proteinExistence type="predicted"/>
<protein>
    <submittedName>
        <fullName evidence="1">Uncharacterized protein</fullName>
    </submittedName>
</protein>
<dbReference type="Proteomes" id="UP000204140">
    <property type="component" value="Segment"/>
</dbReference>
<keyword evidence="2" id="KW-1185">Reference proteome</keyword>
<accession>A0A076YQC0</accession>
<dbReference type="EMBL" id="KM199770">
    <property type="protein sequence ID" value="AIK68396.1"/>
    <property type="molecule type" value="Genomic_DNA"/>
</dbReference>
<name>A0A076YQC0_9CAUD</name>